<feature type="chain" id="PRO_5015891954" description="Tetratricopeptide repeat protein" evidence="1">
    <location>
        <begin position="28"/>
        <end position="434"/>
    </location>
</feature>
<dbReference type="InterPro" id="IPR011990">
    <property type="entry name" value="TPR-like_helical_dom_sf"/>
</dbReference>
<evidence type="ECO:0000313" key="3">
    <source>
        <dbReference type="Proteomes" id="UP000248614"/>
    </source>
</evidence>
<keyword evidence="1" id="KW-0732">Signal</keyword>
<dbReference type="SUPFAM" id="SSF48452">
    <property type="entry name" value="TPR-like"/>
    <property type="match status" value="1"/>
</dbReference>
<proteinExistence type="predicted"/>
<organism evidence="2 3">
    <name type="scientific">Sphingomonas hengshuiensis</name>
    <dbReference type="NCBI Taxonomy" id="1609977"/>
    <lineage>
        <taxon>Bacteria</taxon>
        <taxon>Pseudomonadati</taxon>
        <taxon>Pseudomonadota</taxon>
        <taxon>Alphaproteobacteria</taxon>
        <taxon>Sphingomonadales</taxon>
        <taxon>Sphingomonadaceae</taxon>
        <taxon>Sphingomonas</taxon>
    </lineage>
</organism>
<dbReference type="Gene3D" id="1.25.40.10">
    <property type="entry name" value="Tetratricopeptide repeat domain"/>
    <property type="match status" value="2"/>
</dbReference>
<sequence>MTFVSKAARAALIGLGATLVVAPPADAQRRKKEEAAPAAPQIQVGEAFRTAALAADAAIKAKDFATADQQIAAMQAAMTAGNQDEAYFLAQLKVSAAQGKNDRPALAAAIDELLASPKLKAEERGGLYYNRGVLALDTKQTDVALQNFERAKQAGYAEPDLDLRLASIAIQKGQVDQGLASLDKVMAARKASGQPVPANWYDVAISQLYRSNRPVEAGQWARRKLAEYPTQANWRTVLALFRDRADNRGATLGNQARVDVLRLMRDTKSLADQNDYRDYVQTTQDIGLPYETVAVIDEGRAAGKIPASATVFNQLKTTAQTQIRNDGSVAALETRAKAGANGRAALAAGNVYLATGNNAKAVELFNLALQKGGIDADEANTRIGIAHARANQSAEAKAAFAKVTTGPRAEIASFWTFYVDNPRVTASTPAVGNN</sequence>
<dbReference type="Proteomes" id="UP000248614">
    <property type="component" value="Unassembled WGS sequence"/>
</dbReference>
<gene>
    <name evidence="2" type="ORF">DI632_10095</name>
</gene>
<reference evidence="2 3" key="1">
    <citation type="submission" date="2017-08" db="EMBL/GenBank/DDBJ databases">
        <title>Infants hospitalized years apart are colonized by the same room-sourced microbial strains.</title>
        <authorList>
            <person name="Brooks B."/>
            <person name="Olm M.R."/>
            <person name="Firek B.A."/>
            <person name="Baker R."/>
            <person name="Thomas B.C."/>
            <person name="Morowitz M.J."/>
            <person name="Banfield J.F."/>
        </authorList>
    </citation>
    <scope>NUCLEOTIDE SEQUENCE [LARGE SCALE GENOMIC DNA]</scope>
    <source>
        <strain evidence="2">S2_018_000_R3_110</strain>
    </source>
</reference>
<evidence type="ECO:0000256" key="1">
    <source>
        <dbReference type="SAM" id="SignalP"/>
    </source>
</evidence>
<accession>A0A2W4Z9X9</accession>
<name>A0A2W4Z9X9_9SPHN</name>
<evidence type="ECO:0008006" key="4">
    <source>
        <dbReference type="Google" id="ProtNLM"/>
    </source>
</evidence>
<evidence type="ECO:0000313" key="2">
    <source>
        <dbReference type="EMBL" id="PZO76699.1"/>
    </source>
</evidence>
<dbReference type="AlphaFoldDB" id="A0A2W4Z9X9"/>
<feature type="signal peptide" evidence="1">
    <location>
        <begin position="1"/>
        <end position="27"/>
    </location>
</feature>
<dbReference type="EMBL" id="QFNF01000025">
    <property type="protein sequence ID" value="PZO76699.1"/>
    <property type="molecule type" value="Genomic_DNA"/>
</dbReference>
<comment type="caution">
    <text evidence="2">The sequence shown here is derived from an EMBL/GenBank/DDBJ whole genome shotgun (WGS) entry which is preliminary data.</text>
</comment>
<protein>
    <recommendedName>
        <fullName evidence="4">Tetratricopeptide repeat protein</fullName>
    </recommendedName>
</protein>